<proteinExistence type="predicted"/>
<accession>A0A9R1VGZ1</accession>
<evidence type="ECO:0000313" key="3">
    <source>
        <dbReference type="Proteomes" id="UP000235145"/>
    </source>
</evidence>
<feature type="compositionally biased region" description="Polar residues" evidence="1">
    <location>
        <begin position="33"/>
        <end position="43"/>
    </location>
</feature>
<name>A0A9R1VGZ1_LACSA</name>
<reference evidence="2 3" key="1">
    <citation type="journal article" date="2017" name="Nat. Commun.">
        <title>Genome assembly with in vitro proximity ligation data and whole-genome triplication in lettuce.</title>
        <authorList>
            <person name="Reyes-Chin-Wo S."/>
            <person name="Wang Z."/>
            <person name="Yang X."/>
            <person name="Kozik A."/>
            <person name="Arikit S."/>
            <person name="Song C."/>
            <person name="Xia L."/>
            <person name="Froenicke L."/>
            <person name="Lavelle D.O."/>
            <person name="Truco M.J."/>
            <person name="Xia R."/>
            <person name="Zhu S."/>
            <person name="Xu C."/>
            <person name="Xu H."/>
            <person name="Xu X."/>
            <person name="Cox K."/>
            <person name="Korf I."/>
            <person name="Meyers B.C."/>
            <person name="Michelmore R.W."/>
        </authorList>
    </citation>
    <scope>NUCLEOTIDE SEQUENCE [LARGE SCALE GENOMIC DNA]</scope>
    <source>
        <strain evidence="3">cv. Salinas</strain>
        <tissue evidence="2">Seedlings</tissue>
    </source>
</reference>
<dbReference type="AlphaFoldDB" id="A0A9R1VGZ1"/>
<feature type="compositionally biased region" description="Low complexity" evidence="1">
    <location>
        <begin position="44"/>
        <end position="55"/>
    </location>
</feature>
<feature type="region of interest" description="Disordered" evidence="1">
    <location>
        <begin position="33"/>
        <end position="68"/>
    </location>
</feature>
<protein>
    <submittedName>
        <fullName evidence="2">Uncharacterized protein</fullName>
    </submittedName>
</protein>
<dbReference type="Proteomes" id="UP000235145">
    <property type="component" value="Unassembled WGS sequence"/>
</dbReference>
<organism evidence="2 3">
    <name type="scientific">Lactuca sativa</name>
    <name type="common">Garden lettuce</name>
    <dbReference type="NCBI Taxonomy" id="4236"/>
    <lineage>
        <taxon>Eukaryota</taxon>
        <taxon>Viridiplantae</taxon>
        <taxon>Streptophyta</taxon>
        <taxon>Embryophyta</taxon>
        <taxon>Tracheophyta</taxon>
        <taxon>Spermatophyta</taxon>
        <taxon>Magnoliopsida</taxon>
        <taxon>eudicotyledons</taxon>
        <taxon>Gunneridae</taxon>
        <taxon>Pentapetalae</taxon>
        <taxon>asterids</taxon>
        <taxon>campanulids</taxon>
        <taxon>Asterales</taxon>
        <taxon>Asteraceae</taxon>
        <taxon>Cichorioideae</taxon>
        <taxon>Cichorieae</taxon>
        <taxon>Lactucinae</taxon>
        <taxon>Lactuca</taxon>
    </lineage>
</organism>
<sequence>MFFNTACTYSQFPYNYQCRHRCSIINSGVKSQKQQPAMNESTGTPMKTTITDETTPTPPLPSNTTIIPSGSDTLATIGKLTPSGLTAPAASTSSSSGITTRSCVGKVFPRKYIDGMVTYCPNK</sequence>
<keyword evidence="3" id="KW-1185">Reference proteome</keyword>
<gene>
    <name evidence="2" type="ORF">LSAT_V11C500286320</name>
</gene>
<dbReference type="EMBL" id="NBSK02000005">
    <property type="protein sequence ID" value="KAJ0206161.1"/>
    <property type="molecule type" value="Genomic_DNA"/>
</dbReference>
<evidence type="ECO:0000256" key="1">
    <source>
        <dbReference type="SAM" id="MobiDB-lite"/>
    </source>
</evidence>
<comment type="caution">
    <text evidence="2">The sequence shown here is derived from an EMBL/GenBank/DDBJ whole genome shotgun (WGS) entry which is preliminary data.</text>
</comment>
<evidence type="ECO:0000313" key="2">
    <source>
        <dbReference type="EMBL" id="KAJ0206161.1"/>
    </source>
</evidence>